<protein>
    <submittedName>
        <fullName evidence="5">Tellurite resistance protein</fullName>
    </submittedName>
</protein>
<evidence type="ECO:0000313" key="7">
    <source>
        <dbReference type="Proteomes" id="UP000194857"/>
    </source>
</evidence>
<evidence type="ECO:0000313" key="6">
    <source>
        <dbReference type="EMBL" id="RPM00957.1"/>
    </source>
</evidence>
<dbReference type="CDD" id="cd07176">
    <property type="entry name" value="terB"/>
    <property type="match status" value="1"/>
</dbReference>
<name>A0A241XEM8_PSEAI</name>
<evidence type="ECO:0000313" key="8">
    <source>
        <dbReference type="Proteomes" id="UP000284767"/>
    </source>
</evidence>
<feature type="region of interest" description="Disordered" evidence="1">
    <location>
        <begin position="141"/>
        <end position="161"/>
    </location>
</feature>
<reference evidence="6 8" key="3">
    <citation type="submission" date="2019-01" db="EMBL/GenBank/DDBJ databases">
        <title>The Pseudomonas aeruginosa pan-genome provides new insights on its population structure, horizontal gene transfer and pathogenicity.</title>
        <authorList>
            <person name="Freschi L."/>
            <person name="Vincent A.T."/>
            <person name="Jeukens J."/>
            <person name="Emond-Rheault J.-G."/>
            <person name="Kukavica-Ibrulj I."/>
            <person name="Dupont M.-J."/>
            <person name="Charette S.J."/>
            <person name="Boyle B."/>
            <person name="Levesque R.C."/>
        </authorList>
    </citation>
    <scope>NUCLEOTIDE SEQUENCE [LARGE SCALE GENOMIC DNA]</scope>
    <source>
        <strain evidence="6 8">PA-W36</strain>
    </source>
</reference>
<dbReference type="EMBL" id="NFFZ01000048">
    <property type="protein sequence ID" value="OTI54576.1"/>
    <property type="molecule type" value="Genomic_DNA"/>
</dbReference>
<dbReference type="Pfam" id="PF13208">
    <property type="entry name" value="TerB_N"/>
    <property type="match status" value="1"/>
</dbReference>
<dbReference type="Pfam" id="PF15615">
    <property type="entry name" value="TerB_C"/>
    <property type="match status" value="1"/>
</dbReference>
<dbReference type="EMBL" id="NSNE01000044">
    <property type="protein sequence ID" value="RPM00957.1"/>
    <property type="molecule type" value="Genomic_DNA"/>
</dbReference>
<feature type="domain" description="Co-chaperone DjlA N-terminal" evidence="2">
    <location>
        <begin position="693"/>
        <end position="795"/>
    </location>
</feature>
<sequence>MARKRRGRKSNASGGLVLGAIFVVILASIPKTVWFLIGIALVLGGIIWLIAKLVADSKPLANRAPPVKVDQVASTKPVKLAKPAKPTKPPTPVAAAPRATKPAPAVGQAQVSPCTEIDLSAFFNLSLDEPEPVLEALPAAAESTKNETRTVEAPTSEAPPRVVQAASAPARVSSPAPAVKALSQLATSPIKTNTPATQTSPVQAAEITRSETSKRETPIAVTPLPVVRAASTPARFDPPPPPEKDLSHFFTISIGSSKPPSYPIPDRPAEFEDIEPHWVPAGETVEVAGEKIPGGMFYLGTTTGLSYGETEPSMIDPSLPVARRIVDIAERLTHYWPRYDSLSPEARRAYLQWLSSGRKAPHANIGYVFIFFYGLERRALIDAKSDPVAAGEVPAIIAEVSRLQSIYHDNYSFQGYAKRFLEFVTTRGFQKKRYLEKPPEVDRSSYDMAMELRVGLGQLALDKQPVPAEWALAWVLSDVNIGLRTPATRCQAEFAKLFKMRYEEAYGAGIVLPQNKTRVKVEYQPASGSLRPLKVPGTENLPDVTAVSGPRNKLQKITDECTAELDSYSRYLGRNPDSPDALEGVLQLPIALWPETTRAELESLKERIGEGMLVMSFGELAGRLKSAGALSRGKVLAFARSLESLHIGLQPDVLAGSRIPKSEDSIAMFATQPEDGDLRSSPAYGAASVTLDLACAVAAADGETSPQEIMLLSRHIDSWSHLSSAHRKRLKAHLRLQLNQPPTLQSLKKRLDPLDTSAKRAIVAFLAHLAQADGEVSPAEVKLLERVYKSLQLDAQLLYSDLHIAASSQPGSTPSAALSPQAAAPAPTAGGGFVLDQDRIAALQKETEQVSKLLAQVFVDEQVVEPEEPTVEEEASGDTSLWSLDAEHSAFLRLLVSRSEWSRDELEAVAADMELMLDGALEHVNDAAFDLFDMPLTEGEEPVEINSEIREKLTV</sequence>
<evidence type="ECO:0000313" key="5">
    <source>
        <dbReference type="EMBL" id="OTI54576.1"/>
    </source>
</evidence>
<dbReference type="InterPro" id="IPR028932">
    <property type="entry name" value="TerB-C"/>
</dbReference>
<feature type="compositionally biased region" description="Polar residues" evidence="1">
    <location>
        <begin position="191"/>
        <end position="202"/>
    </location>
</feature>
<feature type="region of interest" description="Disordered" evidence="1">
    <location>
        <begin position="809"/>
        <end position="829"/>
    </location>
</feature>
<dbReference type="Gene3D" id="1.10.3680.10">
    <property type="entry name" value="TerB-like"/>
    <property type="match status" value="1"/>
</dbReference>
<evidence type="ECO:0000259" key="3">
    <source>
        <dbReference type="Pfam" id="PF13208"/>
    </source>
</evidence>
<feature type="region of interest" description="Disordered" evidence="1">
    <location>
        <begin position="191"/>
        <end position="216"/>
    </location>
</feature>
<dbReference type="Proteomes" id="UP000284767">
    <property type="component" value="Unassembled WGS sequence"/>
</dbReference>
<dbReference type="InterPro" id="IPR025266">
    <property type="entry name" value="TerB_N"/>
</dbReference>
<feature type="domain" description="TerB-C" evidence="4">
    <location>
        <begin position="829"/>
        <end position="953"/>
    </location>
</feature>
<dbReference type="InterPro" id="IPR007791">
    <property type="entry name" value="DjlA_N"/>
</dbReference>
<gene>
    <name evidence="5" type="ORF">CAZ10_37210</name>
    <name evidence="6" type="ORF">IPC1295_33330</name>
</gene>
<reference evidence="6 8" key="2">
    <citation type="submission" date="2017-08" db="EMBL/GenBank/DDBJ databases">
        <authorList>
            <person name="Feschi L."/>
            <person name="Jeukens J."/>
            <person name="Emond-Rheault J.-G."/>
            <person name="Kukavica-Ibrulj I."/>
            <person name="Boyle B."/>
            <person name="Levesque R.C."/>
        </authorList>
    </citation>
    <scope>NUCLEOTIDE SEQUENCE [LARGE SCALE GENOMIC DNA]</scope>
    <source>
        <strain evidence="6 8">PA-W36</strain>
    </source>
</reference>
<evidence type="ECO:0000259" key="2">
    <source>
        <dbReference type="Pfam" id="PF05099"/>
    </source>
</evidence>
<dbReference type="InterPro" id="IPR029024">
    <property type="entry name" value="TerB-like"/>
</dbReference>
<evidence type="ECO:0000259" key="4">
    <source>
        <dbReference type="Pfam" id="PF15615"/>
    </source>
</evidence>
<dbReference type="SUPFAM" id="SSF158682">
    <property type="entry name" value="TerB-like"/>
    <property type="match status" value="1"/>
</dbReference>
<reference evidence="5 7" key="1">
    <citation type="submission" date="2017-05" db="EMBL/GenBank/DDBJ databases">
        <authorList>
            <person name="Song R."/>
            <person name="Chenine A.L."/>
            <person name="Ruprecht R.M."/>
        </authorList>
    </citation>
    <scope>NUCLEOTIDE SEQUENCE [LARGE SCALE GENOMIC DNA]</scope>
    <source>
        <strain evidence="5 7">S567_C10_BS</strain>
    </source>
</reference>
<organism evidence="5 7">
    <name type="scientific">Pseudomonas aeruginosa</name>
    <dbReference type="NCBI Taxonomy" id="287"/>
    <lineage>
        <taxon>Bacteria</taxon>
        <taxon>Pseudomonadati</taxon>
        <taxon>Pseudomonadota</taxon>
        <taxon>Gammaproteobacteria</taxon>
        <taxon>Pseudomonadales</taxon>
        <taxon>Pseudomonadaceae</taxon>
        <taxon>Pseudomonas</taxon>
    </lineage>
</organism>
<evidence type="ECO:0000256" key="1">
    <source>
        <dbReference type="SAM" id="MobiDB-lite"/>
    </source>
</evidence>
<accession>A0A241XEM8</accession>
<feature type="region of interest" description="Disordered" evidence="1">
    <location>
        <begin position="78"/>
        <end position="105"/>
    </location>
</feature>
<feature type="compositionally biased region" description="Low complexity" evidence="1">
    <location>
        <begin position="93"/>
        <end position="105"/>
    </location>
</feature>
<comment type="caution">
    <text evidence="5">The sequence shown here is derived from an EMBL/GenBank/DDBJ whole genome shotgun (WGS) entry which is preliminary data.</text>
</comment>
<dbReference type="Proteomes" id="UP000194857">
    <property type="component" value="Unassembled WGS sequence"/>
</dbReference>
<proteinExistence type="predicted"/>
<dbReference type="AlphaFoldDB" id="A0A241XEM8"/>
<dbReference type="Pfam" id="PF05099">
    <property type="entry name" value="TerB"/>
    <property type="match status" value="1"/>
</dbReference>
<feature type="domain" description="TerB N-terminal" evidence="3">
    <location>
        <begin position="280"/>
        <end position="487"/>
    </location>
</feature>
<feature type="compositionally biased region" description="Low complexity" evidence="1">
    <location>
        <begin position="812"/>
        <end position="828"/>
    </location>
</feature>